<dbReference type="SUPFAM" id="SSF56436">
    <property type="entry name" value="C-type lectin-like"/>
    <property type="match status" value="1"/>
</dbReference>
<dbReference type="InterPro" id="IPR042095">
    <property type="entry name" value="SUMF_sf"/>
</dbReference>
<dbReference type="PANTHER" id="PTHR23150">
    <property type="entry name" value="SULFATASE MODIFYING FACTOR 1, 2"/>
    <property type="match status" value="1"/>
</dbReference>
<name>A0ABV6IY26_9PROT</name>
<organism evidence="2 3">
    <name type="scientific">Muricoccus vinaceus</name>
    <dbReference type="NCBI Taxonomy" id="424704"/>
    <lineage>
        <taxon>Bacteria</taxon>
        <taxon>Pseudomonadati</taxon>
        <taxon>Pseudomonadota</taxon>
        <taxon>Alphaproteobacteria</taxon>
        <taxon>Acetobacterales</taxon>
        <taxon>Roseomonadaceae</taxon>
        <taxon>Muricoccus</taxon>
    </lineage>
</organism>
<comment type="caution">
    <text evidence="2">The sequence shown here is derived from an EMBL/GenBank/DDBJ whole genome shotgun (WGS) entry which is preliminary data.</text>
</comment>
<dbReference type="Pfam" id="PF03781">
    <property type="entry name" value="FGE-sulfatase"/>
    <property type="match status" value="1"/>
</dbReference>
<sequence length="314" mass="34176">MAWIPGGVFRMGSDRHYPEEAPVHRVRVDGFWMDRSPVTNREFSAFVRATGYRSVAETAPDPALYPGADPRMLQPGSIVFQAPSGRDGLRAAESWWRFVPGASWRRPKGREEIGTALMEHPVVHIAHADAAAYAAWAGKGLPSEAEWEFAARGGLDGADYAWGNEFLPDGRRMAHVWEGEFPAKRAGTGEHGTAVVGSYPANGYGLVDMIGNAWEWTDDFWTGRHAPEVSKPCCVPANPRVTDAASSYDRHQPAVRIARKVLKGGSHLCAPNYCRRYRPAARHAQMIDSATTHVGFRCVLRPDGSGGAAGGALA</sequence>
<gene>
    <name evidence="2" type="ORF">ACFFIC_23370</name>
</gene>
<dbReference type="InterPro" id="IPR051043">
    <property type="entry name" value="Sulfatase_Mod_Factor_Kinase"/>
</dbReference>
<protein>
    <submittedName>
        <fullName evidence="2">Formylglycine-generating enzyme family protein</fullName>
    </submittedName>
</protein>
<evidence type="ECO:0000259" key="1">
    <source>
        <dbReference type="Pfam" id="PF03781"/>
    </source>
</evidence>
<evidence type="ECO:0000313" key="3">
    <source>
        <dbReference type="Proteomes" id="UP001589789"/>
    </source>
</evidence>
<dbReference type="Proteomes" id="UP001589789">
    <property type="component" value="Unassembled WGS sequence"/>
</dbReference>
<dbReference type="InterPro" id="IPR016187">
    <property type="entry name" value="CTDL_fold"/>
</dbReference>
<proteinExistence type="predicted"/>
<dbReference type="PANTHER" id="PTHR23150:SF19">
    <property type="entry name" value="FORMYLGLYCINE-GENERATING ENZYME"/>
    <property type="match status" value="1"/>
</dbReference>
<feature type="domain" description="Sulfatase-modifying factor enzyme-like" evidence="1">
    <location>
        <begin position="1"/>
        <end position="299"/>
    </location>
</feature>
<accession>A0ABV6IY26</accession>
<dbReference type="EMBL" id="JBHLVZ010000084">
    <property type="protein sequence ID" value="MFC0388457.1"/>
    <property type="molecule type" value="Genomic_DNA"/>
</dbReference>
<dbReference type="Gene3D" id="3.90.1580.10">
    <property type="entry name" value="paralog of FGE (formylglycine-generating enzyme)"/>
    <property type="match status" value="1"/>
</dbReference>
<keyword evidence="3" id="KW-1185">Reference proteome</keyword>
<reference evidence="2 3" key="1">
    <citation type="submission" date="2024-09" db="EMBL/GenBank/DDBJ databases">
        <authorList>
            <person name="Sun Q."/>
            <person name="Mori K."/>
        </authorList>
    </citation>
    <scope>NUCLEOTIDE SEQUENCE [LARGE SCALE GENOMIC DNA]</scope>
    <source>
        <strain evidence="2 3">CCM 7468</strain>
    </source>
</reference>
<evidence type="ECO:0000313" key="2">
    <source>
        <dbReference type="EMBL" id="MFC0388457.1"/>
    </source>
</evidence>
<dbReference type="InterPro" id="IPR005532">
    <property type="entry name" value="SUMF_dom"/>
</dbReference>
<dbReference type="RefSeq" id="WP_377054890.1">
    <property type="nucleotide sequence ID" value="NZ_JBHLVZ010000084.1"/>
</dbReference>